<reference evidence="1 2" key="1">
    <citation type="submission" date="2015-01" db="EMBL/GenBank/DDBJ databases">
        <title>Vibrio sp. C5 JCM 19232 whole genome shotgun sequence.</title>
        <authorList>
            <person name="Sawabe T."/>
            <person name="Meirelles P."/>
            <person name="Feng G."/>
            <person name="Sayaka M."/>
            <person name="Hattori M."/>
            <person name="Ohkuma M."/>
        </authorList>
    </citation>
    <scope>NUCLEOTIDE SEQUENCE [LARGE SCALE GENOMIC DNA]</scope>
    <source>
        <strain evidence="1 2">JCM19232</strain>
    </source>
</reference>
<proteinExistence type="predicted"/>
<comment type="caution">
    <text evidence="1">The sequence shown here is derived from an EMBL/GenBank/DDBJ whole genome shotgun (WGS) entry which is preliminary data.</text>
</comment>
<gene>
    <name evidence="1" type="ORF">JCM19232_4505</name>
</gene>
<dbReference type="Proteomes" id="UP000031670">
    <property type="component" value="Unassembled WGS sequence"/>
</dbReference>
<reference evidence="1 2" key="2">
    <citation type="submission" date="2015-01" db="EMBL/GenBank/DDBJ databases">
        <authorList>
            <consortium name="NBRP consortium"/>
            <person name="Sawabe T."/>
            <person name="Meirelles P."/>
            <person name="Feng G."/>
            <person name="Sayaka M."/>
            <person name="Hattori M."/>
            <person name="Ohkuma M."/>
        </authorList>
    </citation>
    <scope>NUCLEOTIDE SEQUENCE [LARGE SCALE GENOMIC DNA]</scope>
    <source>
        <strain evidence="1 2">JCM19232</strain>
    </source>
</reference>
<organism evidence="1 2">
    <name type="scientific">Vibrio ishigakensis</name>
    <dbReference type="NCBI Taxonomy" id="1481914"/>
    <lineage>
        <taxon>Bacteria</taxon>
        <taxon>Pseudomonadati</taxon>
        <taxon>Pseudomonadota</taxon>
        <taxon>Gammaproteobacteria</taxon>
        <taxon>Vibrionales</taxon>
        <taxon>Vibrionaceae</taxon>
        <taxon>Vibrio</taxon>
    </lineage>
</organism>
<evidence type="ECO:0000313" key="1">
    <source>
        <dbReference type="EMBL" id="GAM62828.1"/>
    </source>
</evidence>
<protein>
    <submittedName>
        <fullName evidence="1">Uncharacterized protein</fullName>
    </submittedName>
</protein>
<dbReference type="AlphaFoldDB" id="A0A0B8PID5"/>
<evidence type="ECO:0000313" key="2">
    <source>
        <dbReference type="Proteomes" id="UP000031670"/>
    </source>
</evidence>
<accession>A0A0B8PID5</accession>
<sequence>MSHYPGIQTILREFYQYRGIYHPEHRSSNIHLDDLKHVFIDEKE</sequence>
<dbReference type="EMBL" id="BBSA01000007">
    <property type="protein sequence ID" value="GAM62828.1"/>
    <property type="molecule type" value="Genomic_DNA"/>
</dbReference>
<name>A0A0B8PID5_9VIBR</name>